<name>A0A6J7G9I4_9ZZZZ</name>
<accession>A0A6J7G9I4</accession>
<gene>
    <name evidence="1" type="ORF">UFOPK2754_00838</name>
    <name evidence="2" type="ORF">UFOPK3543_00877</name>
</gene>
<protein>
    <submittedName>
        <fullName evidence="2">Unannotated protein</fullName>
    </submittedName>
</protein>
<dbReference type="EMBL" id="CAFBMH010000022">
    <property type="protein sequence ID" value="CAB4901290.1"/>
    <property type="molecule type" value="Genomic_DNA"/>
</dbReference>
<dbReference type="EMBL" id="CAEZYR010000022">
    <property type="protein sequence ID" value="CAB4736098.1"/>
    <property type="molecule type" value="Genomic_DNA"/>
</dbReference>
<evidence type="ECO:0000313" key="2">
    <source>
        <dbReference type="EMBL" id="CAB4901290.1"/>
    </source>
</evidence>
<organism evidence="2">
    <name type="scientific">freshwater metagenome</name>
    <dbReference type="NCBI Taxonomy" id="449393"/>
    <lineage>
        <taxon>unclassified sequences</taxon>
        <taxon>metagenomes</taxon>
        <taxon>ecological metagenomes</taxon>
    </lineage>
</organism>
<proteinExistence type="predicted"/>
<reference evidence="2" key="1">
    <citation type="submission" date="2020-05" db="EMBL/GenBank/DDBJ databases">
        <authorList>
            <person name="Chiriac C."/>
            <person name="Salcher M."/>
            <person name="Ghai R."/>
            <person name="Kavagutti S V."/>
        </authorList>
    </citation>
    <scope>NUCLEOTIDE SEQUENCE</scope>
</reference>
<dbReference type="AlphaFoldDB" id="A0A6J7G9I4"/>
<sequence>MVDSRRVAAARAIHALHLHSERRFDSVIERARIGTLNVQYARRTDTNKRRRSVPDRRAAERATWGAVLRRTPALTFGVDDASREVGGDAAVAVAVGAVTEPGEAFELDADSDRVSRERRYDRVGLHRVLDRRGAR</sequence>
<evidence type="ECO:0000313" key="1">
    <source>
        <dbReference type="EMBL" id="CAB4736098.1"/>
    </source>
</evidence>